<dbReference type="Pfam" id="PF00535">
    <property type="entry name" value="Glycos_transf_2"/>
    <property type="match status" value="1"/>
</dbReference>
<evidence type="ECO:0000256" key="1">
    <source>
        <dbReference type="ARBA" id="ARBA00006739"/>
    </source>
</evidence>
<evidence type="ECO:0000256" key="3">
    <source>
        <dbReference type="ARBA" id="ARBA00022679"/>
    </source>
</evidence>
<evidence type="ECO:0000259" key="4">
    <source>
        <dbReference type="Pfam" id="PF00535"/>
    </source>
</evidence>
<dbReference type="InterPro" id="IPR001173">
    <property type="entry name" value="Glyco_trans_2-like"/>
</dbReference>
<dbReference type="PANTHER" id="PTHR43630:SF1">
    <property type="entry name" value="POLY-BETA-1,6-N-ACETYL-D-GLUCOSAMINE SYNTHASE"/>
    <property type="match status" value="1"/>
</dbReference>
<keyword evidence="3" id="KW-0808">Transferase</keyword>
<evidence type="ECO:0000313" key="5">
    <source>
        <dbReference type="EMBL" id="PJE63548.1"/>
    </source>
</evidence>
<evidence type="ECO:0000313" key="6">
    <source>
        <dbReference type="Proteomes" id="UP000231569"/>
    </source>
</evidence>
<sequence>MYISVIIPAYNEEESIARVIDSLLNQTRVPDEILIINNNSIDKTKEIALSYQSKGVRMINEHEQGLAVARDRGFREAKGDIICRTDADSIIPSNWISAIGLFFANNPQTIALSGPISYIEPPLKYLGALPSLVYEWVVSHKLKHPVFIGPNMALRKGVFNKIKPCSHRLDIHEDIDLSQHLALIGDIRFVSGVHITTSGRRIINNPGDFAIRYSKMLHNNLLHKPTN</sequence>
<protein>
    <recommendedName>
        <fullName evidence="4">Glycosyltransferase 2-like domain-containing protein</fullName>
    </recommendedName>
</protein>
<dbReference type="EMBL" id="PFEE01000060">
    <property type="protein sequence ID" value="PJE63548.1"/>
    <property type="molecule type" value="Genomic_DNA"/>
</dbReference>
<proteinExistence type="inferred from homology"/>
<organism evidence="5 6">
    <name type="scientific">Candidatus Roizmanbacteria bacterium CG10_big_fil_rev_8_21_14_0_10_45_7</name>
    <dbReference type="NCBI Taxonomy" id="1974854"/>
    <lineage>
        <taxon>Bacteria</taxon>
        <taxon>Candidatus Roizmaniibacteriota</taxon>
    </lineage>
</organism>
<accession>A0A2M8KUE0</accession>
<keyword evidence="2" id="KW-0328">Glycosyltransferase</keyword>
<comment type="similarity">
    <text evidence="1">Belongs to the glycosyltransferase 2 family.</text>
</comment>
<dbReference type="Gene3D" id="3.90.550.10">
    <property type="entry name" value="Spore Coat Polysaccharide Biosynthesis Protein SpsA, Chain A"/>
    <property type="match status" value="1"/>
</dbReference>
<dbReference type="Proteomes" id="UP000231569">
    <property type="component" value="Unassembled WGS sequence"/>
</dbReference>
<comment type="caution">
    <text evidence="5">The sequence shown here is derived from an EMBL/GenBank/DDBJ whole genome shotgun (WGS) entry which is preliminary data.</text>
</comment>
<dbReference type="InterPro" id="IPR029044">
    <property type="entry name" value="Nucleotide-diphossugar_trans"/>
</dbReference>
<gene>
    <name evidence="5" type="ORF">COU89_02790</name>
</gene>
<dbReference type="CDD" id="cd00761">
    <property type="entry name" value="Glyco_tranf_GTA_type"/>
    <property type="match status" value="1"/>
</dbReference>
<feature type="domain" description="Glycosyltransferase 2-like" evidence="4">
    <location>
        <begin position="4"/>
        <end position="161"/>
    </location>
</feature>
<name>A0A2M8KUE0_9BACT</name>
<dbReference type="PANTHER" id="PTHR43630">
    <property type="entry name" value="POLY-BETA-1,6-N-ACETYL-D-GLUCOSAMINE SYNTHASE"/>
    <property type="match status" value="1"/>
</dbReference>
<evidence type="ECO:0000256" key="2">
    <source>
        <dbReference type="ARBA" id="ARBA00022676"/>
    </source>
</evidence>
<dbReference type="SUPFAM" id="SSF53448">
    <property type="entry name" value="Nucleotide-diphospho-sugar transferases"/>
    <property type="match status" value="1"/>
</dbReference>
<dbReference type="GO" id="GO:0016757">
    <property type="term" value="F:glycosyltransferase activity"/>
    <property type="evidence" value="ECO:0007669"/>
    <property type="project" value="UniProtKB-KW"/>
</dbReference>
<dbReference type="AlphaFoldDB" id="A0A2M8KUE0"/>
<reference evidence="6" key="1">
    <citation type="submission" date="2017-09" db="EMBL/GenBank/DDBJ databases">
        <title>Depth-based differentiation of microbial function through sediment-hosted aquifers and enrichment of novel symbionts in the deep terrestrial subsurface.</title>
        <authorList>
            <person name="Probst A.J."/>
            <person name="Ladd B."/>
            <person name="Jarett J.K."/>
            <person name="Geller-Mcgrath D.E."/>
            <person name="Sieber C.M.K."/>
            <person name="Emerson J.B."/>
            <person name="Anantharaman K."/>
            <person name="Thomas B.C."/>
            <person name="Malmstrom R."/>
            <person name="Stieglmeier M."/>
            <person name="Klingl A."/>
            <person name="Woyke T."/>
            <person name="Ryan C.M."/>
            <person name="Banfield J.F."/>
        </authorList>
    </citation>
    <scope>NUCLEOTIDE SEQUENCE [LARGE SCALE GENOMIC DNA]</scope>
</reference>